<sequence length="472" mass="50292">MSEAHEHDVIVIGGGGAGLAAAASAAERGARVLLFESETELGGSTQLSAGLFTAAGTSVQAALGVEDSPERFYQHYMDLNQWMLEPGLIETFCRRSGPALEWLIGLGVEFPAVLSTNAHTPGLTRAGVEDVWRGHVPKDQGYGLVSVLAAACRERRVEVVLNTRVEDLLFEDGRVVGAVADGVEVRAAAVVVTTGGFSHDPALLEEHYPDALRSGADGFVVAAEGSRGDHLRFAERVGASVTGSGWGLILPTAYFQRRHHWQSGFPPLSRIHVDERGLRFMDEDASYAVSTGIIDARGGRVWCVFDERARRSLPAGYSDWTPDRITEEAEAGRTLRADTLEELAGMMGVPERALVTTVRDWNEQLPHGRDPLFLRHRTLEAKGLTSPPDPIGPGPYYAARYLPTELVCTHAGLAVDDRAAVRDRSGRPIDGLFAAGEAGAGVLGPRYVGGGNAVSNAVTMGRVAGLEAAAGL</sequence>
<organism evidence="6 7">
    <name type="scientific">Nocardiopsis alba</name>
    <dbReference type="NCBI Taxonomy" id="53437"/>
    <lineage>
        <taxon>Bacteria</taxon>
        <taxon>Bacillati</taxon>
        <taxon>Actinomycetota</taxon>
        <taxon>Actinomycetes</taxon>
        <taxon>Streptosporangiales</taxon>
        <taxon>Nocardiopsidaceae</taxon>
        <taxon>Nocardiopsis</taxon>
    </lineage>
</organism>
<dbReference type="PANTHER" id="PTHR43400">
    <property type="entry name" value="FUMARATE REDUCTASE"/>
    <property type="match status" value="1"/>
</dbReference>
<dbReference type="EMBL" id="WWHY01000001">
    <property type="protein sequence ID" value="MYR31412.1"/>
    <property type="molecule type" value="Genomic_DNA"/>
</dbReference>
<evidence type="ECO:0000259" key="5">
    <source>
        <dbReference type="Pfam" id="PF00890"/>
    </source>
</evidence>
<proteinExistence type="predicted"/>
<feature type="domain" description="FAD-dependent oxidoreductase 2 FAD-binding" evidence="5">
    <location>
        <begin position="8"/>
        <end position="454"/>
    </location>
</feature>
<dbReference type="RefSeq" id="WP_161110256.1">
    <property type="nucleotide sequence ID" value="NZ_WWHY01000001.1"/>
</dbReference>
<evidence type="ECO:0000256" key="3">
    <source>
        <dbReference type="ARBA" id="ARBA00022827"/>
    </source>
</evidence>
<dbReference type="Gene3D" id="3.50.50.60">
    <property type="entry name" value="FAD/NAD(P)-binding domain"/>
    <property type="match status" value="1"/>
</dbReference>
<dbReference type="InterPro" id="IPR027477">
    <property type="entry name" value="Succ_DH/fumarate_Rdtase_cat_sf"/>
</dbReference>
<evidence type="ECO:0000256" key="4">
    <source>
        <dbReference type="ARBA" id="ARBA00023002"/>
    </source>
</evidence>
<gene>
    <name evidence="6" type="ORF">GTW20_03820</name>
</gene>
<comment type="caution">
    <text evidence="6">The sequence shown here is derived from an EMBL/GenBank/DDBJ whole genome shotgun (WGS) entry which is preliminary data.</text>
</comment>
<evidence type="ECO:0000313" key="6">
    <source>
        <dbReference type="EMBL" id="MYR31412.1"/>
    </source>
</evidence>
<dbReference type="Pfam" id="PF00890">
    <property type="entry name" value="FAD_binding_2"/>
    <property type="match status" value="1"/>
</dbReference>
<dbReference type="Gene3D" id="3.90.700.10">
    <property type="entry name" value="Succinate dehydrogenase/fumarate reductase flavoprotein, catalytic domain"/>
    <property type="match status" value="1"/>
</dbReference>
<evidence type="ECO:0000313" key="7">
    <source>
        <dbReference type="Proteomes" id="UP000467124"/>
    </source>
</evidence>
<dbReference type="AlphaFoldDB" id="A0A7K2IN55"/>
<dbReference type="SUPFAM" id="SSF51905">
    <property type="entry name" value="FAD/NAD(P)-binding domain"/>
    <property type="match status" value="1"/>
</dbReference>
<dbReference type="InterPro" id="IPR050315">
    <property type="entry name" value="FAD-oxidoreductase_2"/>
</dbReference>
<accession>A0A7K2IN55</accession>
<reference evidence="6 7" key="1">
    <citation type="journal article" date="2019" name="Nat. Commun.">
        <title>The antimicrobial potential of Streptomyces from insect microbiomes.</title>
        <authorList>
            <person name="Chevrette M.G."/>
            <person name="Carlson C.M."/>
            <person name="Ortega H.E."/>
            <person name="Thomas C."/>
            <person name="Ananiev G.E."/>
            <person name="Barns K.J."/>
            <person name="Book A.J."/>
            <person name="Cagnazzo J."/>
            <person name="Carlos C."/>
            <person name="Flanigan W."/>
            <person name="Grubbs K.J."/>
            <person name="Horn H.A."/>
            <person name="Hoffmann F.M."/>
            <person name="Klassen J.L."/>
            <person name="Knack J.J."/>
            <person name="Lewin G.R."/>
            <person name="McDonald B.R."/>
            <person name="Muller L."/>
            <person name="Melo W.G.P."/>
            <person name="Pinto-Tomas A.A."/>
            <person name="Schmitz A."/>
            <person name="Wendt-Pienkowski E."/>
            <person name="Wildman S."/>
            <person name="Zhao M."/>
            <person name="Zhang F."/>
            <person name="Bugni T.S."/>
            <person name="Andes D.R."/>
            <person name="Pupo M.T."/>
            <person name="Currie C.R."/>
        </authorList>
    </citation>
    <scope>NUCLEOTIDE SEQUENCE [LARGE SCALE GENOMIC DNA]</scope>
    <source>
        <strain evidence="6 7">SID5840</strain>
    </source>
</reference>
<dbReference type="SUPFAM" id="SSF56425">
    <property type="entry name" value="Succinate dehydrogenase/fumarate reductase flavoprotein, catalytic domain"/>
    <property type="match status" value="1"/>
</dbReference>
<keyword evidence="4" id="KW-0560">Oxidoreductase</keyword>
<evidence type="ECO:0000256" key="2">
    <source>
        <dbReference type="ARBA" id="ARBA00022630"/>
    </source>
</evidence>
<comment type="cofactor">
    <cofactor evidence="1">
        <name>FAD</name>
        <dbReference type="ChEBI" id="CHEBI:57692"/>
    </cofactor>
</comment>
<keyword evidence="2" id="KW-0285">Flavoprotein</keyword>
<dbReference type="GO" id="GO:0033765">
    <property type="term" value="F:steroid dehydrogenase activity, acting on the CH-CH group of donors"/>
    <property type="evidence" value="ECO:0007669"/>
    <property type="project" value="UniProtKB-ARBA"/>
</dbReference>
<evidence type="ECO:0000256" key="1">
    <source>
        <dbReference type="ARBA" id="ARBA00001974"/>
    </source>
</evidence>
<protein>
    <submittedName>
        <fullName evidence="6">FAD-dependent oxidoreductase</fullName>
    </submittedName>
</protein>
<dbReference type="InterPro" id="IPR003953">
    <property type="entry name" value="FAD-dep_OxRdtase_2_FAD-bd"/>
</dbReference>
<keyword evidence="3" id="KW-0274">FAD</keyword>
<dbReference type="PRINTS" id="PR00368">
    <property type="entry name" value="FADPNR"/>
</dbReference>
<dbReference type="GO" id="GO:0008202">
    <property type="term" value="P:steroid metabolic process"/>
    <property type="evidence" value="ECO:0007669"/>
    <property type="project" value="UniProtKB-ARBA"/>
</dbReference>
<dbReference type="Proteomes" id="UP000467124">
    <property type="component" value="Unassembled WGS sequence"/>
</dbReference>
<dbReference type="PANTHER" id="PTHR43400:SF10">
    <property type="entry name" value="3-OXOSTEROID 1-DEHYDROGENASE"/>
    <property type="match status" value="1"/>
</dbReference>
<name>A0A7K2IN55_9ACTN</name>
<dbReference type="InterPro" id="IPR036188">
    <property type="entry name" value="FAD/NAD-bd_sf"/>
</dbReference>